<dbReference type="InterPro" id="IPR009045">
    <property type="entry name" value="Zn_M74/Hedgehog-like"/>
</dbReference>
<name>A0ABN1JV63_9FLAO</name>
<evidence type="ECO:0000313" key="2">
    <source>
        <dbReference type="EMBL" id="GAA0747284.1"/>
    </source>
</evidence>
<accession>A0ABN1JV63</accession>
<dbReference type="SUPFAM" id="SSF55166">
    <property type="entry name" value="Hedgehog/DD-peptidase"/>
    <property type="match status" value="1"/>
</dbReference>
<feature type="transmembrane region" description="Helical" evidence="1">
    <location>
        <begin position="6"/>
        <end position="33"/>
    </location>
</feature>
<gene>
    <name evidence="2" type="ORF">GCM10009431_24430</name>
</gene>
<keyword evidence="1" id="KW-1133">Transmembrane helix</keyword>
<reference evidence="2 3" key="1">
    <citation type="journal article" date="2019" name="Int. J. Syst. Evol. Microbiol.">
        <title>The Global Catalogue of Microorganisms (GCM) 10K type strain sequencing project: providing services to taxonomists for standard genome sequencing and annotation.</title>
        <authorList>
            <consortium name="The Broad Institute Genomics Platform"/>
            <consortium name="The Broad Institute Genome Sequencing Center for Infectious Disease"/>
            <person name="Wu L."/>
            <person name="Ma J."/>
        </authorList>
    </citation>
    <scope>NUCLEOTIDE SEQUENCE [LARGE SCALE GENOMIC DNA]</scope>
    <source>
        <strain evidence="2 3">JCM 15976</strain>
    </source>
</reference>
<feature type="transmembrane region" description="Helical" evidence="1">
    <location>
        <begin position="45"/>
        <end position="65"/>
    </location>
</feature>
<evidence type="ECO:0000256" key="1">
    <source>
        <dbReference type="SAM" id="Phobius"/>
    </source>
</evidence>
<sequence length="259" mass="29961">MKFLKLLVHICVILSLTVITQVGGIVWLLSVFVSKKMKTKKRYTFPLLYLVFNLLVVPPIAKIFGREKLPIFSSELKPRNIAYPLLFRNYVTPELSNLLITSAADLKPSNISITYLDANFPFFNGFPLLPHLSHNDGKKIDISFQYLDNKGMPTNKKPSISGYGVYVNSTNQTSEKCKYKGYWQYDFPKYLSFGKINELTLDEKSTRTLVLEFVNNSNTQKIFIEPYLKQQLQLQNYSKIRFHGCQAVRHDDHIHLQIK</sequence>
<protein>
    <submittedName>
        <fullName evidence="2">Uncharacterized protein</fullName>
    </submittedName>
</protein>
<proteinExistence type="predicted"/>
<evidence type="ECO:0000313" key="3">
    <source>
        <dbReference type="Proteomes" id="UP001500736"/>
    </source>
</evidence>
<dbReference type="RefSeq" id="WP_343798645.1">
    <property type="nucleotide sequence ID" value="NZ_BAAAGF010000004.1"/>
</dbReference>
<keyword evidence="1" id="KW-0472">Membrane</keyword>
<organism evidence="2 3">
    <name type="scientific">Gaetbulibacter jejuensis</name>
    <dbReference type="NCBI Taxonomy" id="584607"/>
    <lineage>
        <taxon>Bacteria</taxon>
        <taxon>Pseudomonadati</taxon>
        <taxon>Bacteroidota</taxon>
        <taxon>Flavobacteriia</taxon>
        <taxon>Flavobacteriales</taxon>
        <taxon>Flavobacteriaceae</taxon>
        <taxon>Gaetbulibacter</taxon>
    </lineage>
</organism>
<dbReference type="Proteomes" id="UP001500736">
    <property type="component" value="Unassembled WGS sequence"/>
</dbReference>
<keyword evidence="1" id="KW-0812">Transmembrane</keyword>
<keyword evidence="3" id="KW-1185">Reference proteome</keyword>
<dbReference type="Gene3D" id="3.30.1380.10">
    <property type="match status" value="1"/>
</dbReference>
<comment type="caution">
    <text evidence="2">The sequence shown here is derived from an EMBL/GenBank/DDBJ whole genome shotgun (WGS) entry which is preliminary data.</text>
</comment>
<dbReference type="EMBL" id="BAAAGF010000004">
    <property type="protein sequence ID" value="GAA0747284.1"/>
    <property type="molecule type" value="Genomic_DNA"/>
</dbReference>